<gene>
    <name evidence="5" type="ORF">EK403_06705</name>
</gene>
<name>A0A4Q0MKE4_9HYPH</name>
<evidence type="ECO:0000313" key="5">
    <source>
        <dbReference type="EMBL" id="RXF74058.1"/>
    </source>
</evidence>
<evidence type="ECO:0000259" key="4">
    <source>
        <dbReference type="PROSITE" id="PS50111"/>
    </source>
</evidence>
<evidence type="ECO:0000256" key="1">
    <source>
        <dbReference type="ARBA" id="ARBA00022500"/>
    </source>
</evidence>
<comment type="similarity">
    <text evidence="2">Belongs to the methyl-accepting chemotaxis (MCP) protein family.</text>
</comment>
<dbReference type="SUPFAM" id="SSF58104">
    <property type="entry name" value="Methyl-accepting chemotaxis protein (MCP) signaling domain"/>
    <property type="match status" value="1"/>
</dbReference>
<dbReference type="AlphaFoldDB" id="A0A4Q0MKE4"/>
<proteinExistence type="inferred from homology"/>
<dbReference type="Gene3D" id="1.10.287.950">
    <property type="entry name" value="Methyl-accepting chemotaxis protein"/>
    <property type="match status" value="1"/>
</dbReference>
<keyword evidence="3" id="KW-0807">Transducer</keyword>
<dbReference type="InterPro" id="IPR051310">
    <property type="entry name" value="MCP_chemotaxis"/>
</dbReference>
<sequence length="351" mass="37792">MHMAAAMRDNMSLSGVVGASAQQLKVSAASNIASIHNITHRMHLLALNALIEAAHAGDKGAGFSVVAQEVKSVAGEIRSLAEALGVELTGRVDSLRVAVDALAAAARSDRLGDLALNAVEIIDRNLYERTCDVRWWATDSAVVDCALSPTPQAQAFASHRLGVILSSYTVYLDLWLCDLKGRVLANGRPDQFNVVGADAHDERWFKLGRELPSGDEFAVADIDRCARLGNAQVATYVASVREGGLVDGRATGVLAIHFDWEPQARAVVKGVRLDPAEAERSRVMLVDAHDRVIAASDGRGILSERFPVDAKGRDSGFYEDAAGRIVAFHRTPGYETYRGLGWRGVIEQIPE</sequence>
<dbReference type="GO" id="GO:0007165">
    <property type="term" value="P:signal transduction"/>
    <property type="evidence" value="ECO:0007669"/>
    <property type="project" value="UniProtKB-KW"/>
</dbReference>
<dbReference type="PROSITE" id="PS50111">
    <property type="entry name" value="CHEMOTAXIS_TRANSDUC_2"/>
    <property type="match status" value="1"/>
</dbReference>
<dbReference type="InterPro" id="IPR004089">
    <property type="entry name" value="MCPsignal_dom"/>
</dbReference>
<evidence type="ECO:0000256" key="3">
    <source>
        <dbReference type="PROSITE-ProRule" id="PRU00284"/>
    </source>
</evidence>
<dbReference type="EMBL" id="RYFI01000005">
    <property type="protein sequence ID" value="RXF74058.1"/>
    <property type="molecule type" value="Genomic_DNA"/>
</dbReference>
<organism evidence="5 6">
    <name type="scientific">Hansschlegelia zhihuaiae</name>
    <dbReference type="NCBI Taxonomy" id="405005"/>
    <lineage>
        <taxon>Bacteria</taxon>
        <taxon>Pseudomonadati</taxon>
        <taxon>Pseudomonadota</taxon>
        <taxon>Alphaproteobacteria</taxon>
        <taxon>Hyphomicrobiales</taxon>
        <taxon>Methylopilaceae</taxon>
        <taxon>Hansschlegelia</taxon>
    </lineage>
</organism>
<dbReference type="PANTHER" id="PTHR43531">
    <property type="entry name" value="PROTEIN ICFG"/>
    <property type="match status" value="1"/>
</dbReference>
<comment type="caution">
    <text evidence="5">The sequence shown here is derived from an EMBL/GenBank/DDBJ whole genome shotgun (WGS) entry which is preliminary data.</text>
</comment>
<accession>A0A4Q0MKE4</accession>
<dbReference type="GO" id="GO:0006935">
    <property type="term" value="P:chemotaxis"/>
    <property type="evidence" value="ECO:0007669"/>
    <property type="project" value="UniProtKB-KW"/>
</dbReference>
<keyword evidence="1" id="KW-0145">Chemotaxis</keyword>
<dbReference type="GO" id="GO:0016020">
    <property type="term" value="C:membrane"/>
    <property type="evidence" value="ECO:0007669"/>
    <property type="project" value="InterPro"/>
</dbReference>
<evidence type="ECO:0000256" key="2">
    <source>
        <dbReference type="ARBA" id="ARBA00029447"/>
    </source>
</evidence>
<dbReference type="PANTHER" id="PTHR43531:SF11">
    <property type="entry name" value="METHYL-ACCEPTING CHEMOTAXIS PROTEIN 3"/>
    <property type="match status" value="1"/>
</dbReference>
<keyword evidence="6" id="KW-1185">Reference proteome</keyword>
<dbReference type="Proteomes" id="UP000289708">
    <property type="component" value="Unassembled WGS sequence"/>
</dbReference>
<dbReference type="Pfam" id="PF00015">
    <property type="entry name" value="MCPsignal"/>
    <property type="match status" value="1"/>
</dbReference>
<evidence type="ECO:0000313" key="6">
    <source>
        <dbReference type="Proteomes" id="UP000289708"/>
    </source>
</evidence>
<reference evidence="5 6" key="1">
    <citation type="submission" date="2018-12" db="EMBL/GenBank/DDBJ databases">
        <title>bacterium Hansschlegelia zhihuaiae S113.</title>
        <authorList>
            <person name="He J."/>
        </authorList>
    </citation>
    <scope>NUCLEOTIDE SEQUENCE [LARGE SCALE GENOMIC DNA]</scope>
    <source>
        <strain evidence="5 6">S 113</strain>
    </source>
</reference>
<protein>
    <submittedName>
        <fullName evidence="5">Methyl-accepting chemotaxis protein</fullName>
    </submittedName>
</protein>
<dbReference type="OrthoDB" id="9814866at2"/>
<feature type="domain" description="Methyl-accepting transducer" evidence="4">
    <location>
        <begin position="32"/>
        <end position="108"/>
    </location>
</feature>